<dbReference type="Pfam" id="PF14392">
    <property type="entry name" value="zf-CCHC_4"/>
    <property type="match status" value="1"/>
</dbReference>
<accession>A0A803P6Q0</accession>
<evidence type="ECO:0000313" key="3">
    <source>
        <dbReference type="EnsemblPlants" id="cds.evm.model.03.1800"/>
    </source>
</evidence>
<dbReference type="PROSITE" id="PS50878">
    <property type="entry name" value="RT_POL"/>
    <property type="match status" value="1"/>
</dbReference>
<dbReference type="PANTHER" id="PTHR33116:SF86">
    <property type="entry name" value="REVERSE TRANSCRIPTASE DOMAIN-CONTAINING PROTEIN"/>
    <property type="match status" value="1"/>
</dbReference>
<evidence type="ECO:0000259" key="2">
    <source>
        <dbReference type="PROSITE" id="PS50878"/>
    </source>
</evidence>
<dbReference type="Pfam" id="PF00078">
    <property type="entry name" value="RVT_1"/>
    <property type="match status" value="1"/>
</dbReference>
<dbReference type="PANTHER" id="PTHR33116">
    <property type="entry name" value="REVERSE TRANSCRIPTASE ZINC-BINDING DOMAIN-CONTAINING PROTEIN-RELATED-RELATED"/>
    <property type="match status" value="1"/>
</dbReference>
<reference evidence="3" key="2">
    <citation type="submission" date="2021-03" db="UniProtKB">
        <authorList>
            <consortium name="EnsemblPlants"/>
        </authorList>
    </citation>
    <scope>IDENTIFICATION</scope>
</reference>
<dbReference type="CDD" id="cd01650">
    <property type="entry name" value="RT_nLTR_like"/>
    <property type="match status" value="1"/>
</dbReference>
<sequence length="883" mass="101363">MASSSCIMEDLGHQWADLQVEDEDEVGLLFDEEELNVMGSLWRLGKGMYVKELETNSFLFQFFHEVDIGRVLEGTPWTFNKSLLLVERLQGGENPRNKTLNTMEIWVQVYNLEVGFRSDRVLQGVGAYIGKYVSSCPKSFAGIWRDYFRVRVQINVEKPLKRRMRIYKNKTELLWVDFKYEWVPTFCFICGIIGHSEKFYHRLFEESIDTIAKPQNSSENQSSGRTNQDRSSRDVIMVDGLDSGEKFGKKNDERLQSLIEKKQGEIQGRASNVIKEGSNEAIQKDGLFATDLKRRRINGEDTNIVLIPKKSQPESMSELRPIALCNVIYKILSKVLANRLKGVLTKVISKTQSAFLPGRLITDNILTSYEIMHYLKQKQKGEQGFMEIKLDMSKTYVRVQWGFLEAMMRKLGFHEQCIQLVMKCVSSVAYKFVVGGHEVGSIVPTRGLRQGDPLSPYLFILCAKGFSALLQDFERRGRIRGCKVTRKAPLVSHMLFANDSYIYCQASEEGARSVIDLLECFQEAWGQQVNRQKSSLFFSPNIAYDEKVTICAMMGINEAGDNSFYLGLLNILGRNKTALLGFLKDRMRKKIQSWEVRFLSKAGKELLIKTVAQSLPSYTMNIFLLPVETCQEMEQLMCKFWWQSSTKNNKGIHWKSWDRLIVHKSKGGMGFKNLRDFNLSLLCKQGWLLLCYPESFVSRIFRARYYRNGNFLSAKLGGNPSFVRRSIYEAQEVVREGVRCRIDNGSMVSILQDPLLPDSENPKATSTHPALLNQNVSVLMVPGELAWDVDLVRDLFNNRDTSLILNIPLSSSQVSDSWFWFLENTGHFTVKLTYKFLQLHEEAGAYMNNSGVWKLIWKLHVPPKAKDFLWRATSDCLPTKTRL</sequence>
<evidence type="ECO:0000256" key="1">
    <source>
        <dbReference type="SAM" id="MobiDB-lite"/>
    </source>
</evidence>
<dbReference type="SUPFAM" id="SSF56672">
    <property type="entry name" value="DNA/RNA polymerases"/>
    <property type="match status" value="1"/>
</dbReference>
<evidence type="ECO:0000313" key="4">
    <source>
        <dbReference type="Proteomes" id="UP000596661"/>
    </source>
</evidence>
<dbReference type="InterPro" id="IPR000477">
    <property type="entry name" value="RT_dom"/>
</dbReference>
<dbReference type="InterPro" id="IPR025558">
    <property type="entry name" value="DUF4283"/>
</dbReference>
<dbReference type="InterPro" id="IPR025836">
    <property type="entry name" value="Zn_knuckle_CX2CX4HX4C"/>
</dbReference>
<dbReference type="Pfam" id="PF13966">
    <property type="entry name" value="zf-RVT"/>
    <property type="match status" value="1"/>
</dbReference>
<feature type="domain" description="Reverse transcriptase" evidence="2">
    <location>
        <begin position="288"/>
        <end position="570"/>
    </location>
</feature>
<dbReference type="InterPro" id="IPR043502">
    <property type="entry name" value="DNA/RNA_pol_sf"/>
</dbReference>
<dbReference type="Gramene" id="evm.model.03.1800">
    <property type="protein sequence ID" value="cds.evm.model.03.1800"/>
    <property type="gene ID" value="evm.TU.03.1800"/>
</dbReference>
<feature type="compositionally biased region" description="Polar residues" evidence="1">
    <location>
        <begin position="214"/>
        <end position="226"/>
    </location>
</feature>
<dbReference type="Proteomes" id="UP000596661">
    <property type="component" value="Chromosome 3"/>
</dbReference>
<dbReference type="EMBL" id="UZAU01000333">
    <property type="status" value="NOT_ANNOTATED_CDS"/>
    <property type="molecule type" value="Genomic_DNA"/>
</dbReference>
<dbReference type="InterPro" id="IPR026960">
    <property type="entry name" value="RVT-Znf"/>
</dbReference>
<proteinExistence type="predicted"/>
<dbReference type="AlphaFoldDB" id="A0A803P6Q0"/>
<dbReference type="EnsemblPlants" id="evm.model.03.1800">
    <property type="protein sequence ID" value="cds.evm.model.03.1800"/>
    <property type="gene ID" value="evm.TU.03.1800"/>
</dbReference>
<reference evidence="3" key="1">
    <citation type="submission" date="2018-11" db="EMBL/GenBank/DDBJ databases">
        <authorList>
            <person name="Grassa J C."/>
        </authorList>
    </citation>
    <scope>NUCLEOTIDE SEQUENCE [LARGE SCALE GENOMIC DNA]</scope>
</reference>
<keyword evidence="4" id="KW-1185">Reference proteome</keyword>
<feature type="region of interest" description="Disordered" evidence="1">
    <location>
        <begin position="214"/>
        <end position="234"/>
    </location>
</feature>
<protein>
    <recommendedName>
        <fullName evidence="2">Reverse transcriptase domain-containing protein</fullName>
    </recommendedName>
</protein>
<organism evidence="3 4">
    <name type="scientific">Cannabis sativa</name>
    <name type="common">Hemp</name>
    <name type="synonym">Marijuana</name>
    <dbReference type="NCBI Taxonomy" id="3483"/>
    <lineage>
        <taxon>Eukaryota</taxon>
        <taxon>Viridiplantae</taxon>
        <taxon>Streptophyta</taxon>
        <taxon>Embryophyta</taxon>
        <taxon>Tracheophyta</taxon>
        <taxon>Spermatophyta</taxon>
        <taxon>Magnoliopsida</taxon>
        <taxon>eudicotyledons</taxon>
        <taxon>Gunneridae</taxon>
        <taxon>Pentapetalae</taxon>
        <taxon>rosids</taxon>
        <taxon>fabids</taxon>
        <taxon>Rosales</taxon>
        <taxon>Cannabaceae</taxon>
        <taxon>Cannabis</taxon>
    </lineage>
</organism>
<name>A0A803P6Q0_CANSA</name>
<dbReference type="Pfam" id="PF14111">
    <property type="entry name" value="DUF4283"/>
    <property type="match status" value="1"/>
</dbReference>